<feature type="transmembrane region" description="Helical" evidence="1">
    <location>
        <begin position="7"/>
        <end position="29"/>
    </location>
</feature>
<feature type="transmembrane region" description="Helical" evidence="1">
    <location>
        <begin position="199"/>
        <end position="220"/>
    </location>
</feature>
<reference evidence="3" key="1">
    <citation type="submission" date="2022-11" db="UniProtKB">
        <authorList>
            <consortium name="WormBaseParasite"/>
        </authorList>
    </citation>
    <scope>IDENTIFICATION</scope>
</reference>
<evidence type="ECO:0000256" key="1">
    <source>
        <dbReference type="SAM" id="Phobius"/>
    </source>
</evidence>
<dbReference type="WBParaSite" id="PDA_v2.g1691.t1">
    <property type="protein sequence ID" value="PDA_v2.g1691.t1"/>
    <property type="gene ID" value="PDA_v2.g1691"/>
</dbReference>
<keyword evidence="2" id="KW-1185">Reference proteome</keyword>
<feature type="transmembrane region" description="Helical" evidence="1">
    <location>
        <begin position="130"/>
        <end position="150"/>
    </location>
</feature>
<organism evidence="2 3">
    <name type="scientific">Panagrolaimus davidi</name>
    <dbReference type="NCBI Taxonomy" id="227884"/>
    <lineage>
        <taxon>Eukaryota</taxon>
        <taxon>Metazoa</taxon>
        <taxon>Ecdysozoa</taxon>
        <taxon>Nematoda</taxon>
        <taxon>Chromadorea</taxon>
        <taxon>Rhabditida</taxon>
        <taxon>Tylenchina</taxon>
        <taxon>Panagrolaimomorpha</taxon>
        <taxon>Panagrolaimoidea</taxon>
        <taxon>Panagrolaimidae</taxon>
        <taxon>Panagrolaimus</taxon>
    </lineage>
</organism>
<evidence type="ECO:0000313" key="3">
    <source>
        <dbReference type="WBParaSite" id="PDA_v2.g1691.t1"/>
    </source>
</evidence>
<keyword evidence="1" id="KW-0812">Transmembrane</keyword>
<proteinExistence type="predicted"/>
<feature type="transmembrane region" description="Helical" evidence="1">
    <location>
        <begin position="76"/>
        <end position="99"/>
    </location>
</feature>
<sequence>MNLYLAFNVLTGAITSAATFYLLIFWRSIDATYNAQILFLLGGISIQALTYAPLIETFLCVDRCLAILFPTKYTTFWKYFIAVFAVFLYILTFLGYNVFTNTINNFPTTIETKCIVFLCQKDRQSQLITVSFKFSTAVINVFGTILLGALMKNRIPTAAAIKRINQVVLHMLISTVVLVFVPNIAYFIAHLYFFKLADYTGPMGATLTAVNMCACSIIYWKMFRKAAKSPVQTLKTRTTSKTFFPN</sequence>
<dbReference type="SUPFAM" id="SSF81321">
    <property type="entry name" value="Family A G protein-coupled receptor-like"/>
    <property type="match status" value="1"/>
</dbReference>
<dbReference type="Gene3D" id="1.20.1070.10">
    <property type="entry name" value="Rhodopsin 7-helix transmembrane proteins"/>
    <property type="match status" value="1"/>
</dbReference>
<feature type="transmembrane region" description="Helical" evidence="1">
    <location>
        <begin position="171"/>
        <end position="193"/>
    </location>
</feature>
<protein>
    <submittedName>
        <fullName evidence="3">G-protein coupled receptors family 1 profile domain-containing protein</fullName>
    </submittedName>
</protein>
<feature type="transmembrane region" description="Helical" evidence="1">
    <location>
        <begin position="35"/>
        <end position="55"/>
    </location>
</feature>
<dbReference type="Proteomes" id="UP000887578">
    <property type="component" value="Unplaced"/>
</dbReference>
<keyword evidence="1" id="KW-1133">Transmembrane helix</keyword>
<accession>A0A914PQ02</accession>
<name>A0A914PQ02_9BILA</name>
<evidence type="ECO:0000313" key="2">
    <source>
        <dbReference type="Proteomes" id="UP000887578"/>
    </source>
</evidence>
<keyword evidence="1" id="KW-0472">Membrane</keyword>
<dbReference type="AlphaFoldDB" id="A0A914PQ02"/>